<dbReference type="InterPro" id="IPR006141">
    <property type="entry name" value="Intein_N"/>
</dbReference>
<dbReference type="SMART" id="SM00306">
    <property type="entry name" value="HintN"/>
    <property type="match status" value="1"/>
</dbReference>
<feature type="compositionally biased region" description="Acidic residues" evidence="1">
    <location>
        <begin position="216"/>
        <end position="227"/>
    </location>
</feature>
<feature type="domain" description="Hint" evidence="3">
    <location>
        <begin position="251"/>
        <end position="346"/>
    </location>
</feature>
<dbReference type="GO" id="GO:0016540">
    <property type="term" value="P:protein autoprocessing"/>
    <property type="evidence" value="ECO:0007669"/>
    <property type="project" value="InterPro"/>
</dbReference>
<sequence>MKRPTLSAAAAAAAAVAAVAALTSMAAAAADDDLVSNLGGVYTRTAGDAAMCPPTVVHEASRNGLQAGIFYIDHANITMNASECAVGGRATLFTPSLLANQTAITDLEASARNDAEQLLGNPFAAGIMAALRADTDDEGWLGGYEEQERVCGGYRWPAALTFLLYTDAVEAADVGFSADEGGMVAVLPGNKTCVYAIDDDARTEVDVLPAVGETASPEEEKEGEGEGDATPTPAPSPSASADDAPADNDEATCFPADARVATPAGPVRVDALSIGDTVTAPGGGTTTVFLFTHAAPPTPTELWVYVELTTAGGRSLTVTPSHYIYANGRRVPAGTVGVGDALDGAEGACHPVTAVRRLRAARGVYAPQTLDGDLVVDGFRVSTYTTAVAPAAAHGLLAPVRAAWRVAAAVVGVASA</sequence>
<evidence type="ECO:0000313" key="4">
    <source>
        <dbReference type="EMBL" id="OSX74003.1"/>
    </source>
</evidence>
<evidence type="ECO:0000313" key="5">
    <source>
        <dbReference type="Proteomes" id="UP000218209"/>
    </source>
</evidence>
<dbReference type="GO" id="GO:0016539">
    <property type="term" value="P:intein-mediated protein splicing"/>
    <property type="evidence" value="ECO:0007669"/>
    <property type="project" value="InterPro"/>
</dbReference>
<reference evidence="4 5" key="1">
    <citation type="submission" date="2017-03" db="EMBL/GenBank/DDBJ databases">
        <title>WGS assembly of Porphyra umbilicalis.</title>
        <authorList>
            <person name="Brawley S.H."/>
            <person name="Blouin N.A."/>
            <person name="Ficko-Blean E."/>
            <person name="Wheeler G.L."/>
            <person name="Lohr M."/>
            <person name="Goodson H.V."/>
            <person name="Jenkins J.W."/>
            <person name="Blaby-Haas C.E."/>
            <person name="Helliwell K.E."/>
            <person name="Chan C."/>
            <person name="Marriage T."/>
            <person name="Bhattacharya D."/>
            <person name="Klein A.S."/>
            <person name="Badis Y."/>
            <person name="Brodie J."/>
            <person name="Cao Y."/>
            <person name="Collen J."/>
            <person name="Dittami S.M."/>
            <person name="Gachon C.M."/>
            <person name="Green B.R."/>
            <person name="Karpowicz S."/>
            <person name="Kim J.W."/>
            <person name="Kudahl U."/>
            <person name="Lin S."/>
            <person name="Michel G."/>
            <person name="Mittag M."/>
            <person name="Olson B.J."/>
            <person name="Pangilinan J."/>
            <person name="Peng Y."/>
            <person name="Qiu H."/>
            <person name="Shu S."/>
            <person name="Singer J.T."/>
            <person name="Smith A.G."/>
            <person name="Sprecher B.N."/>
            <person name="Wagner V."/>
            <person name="Wang W."/>
            <person name="Wang Z.-Y."/>
            <person name="Yan J."/>
            <person name="Yarish C."/>
            <person name="Zoeuner-Riek S."/>
            <person name="Zhuang Y."/>
            <person name="Zou Y."/>
            <person name="Lindquist E.A."/>
            <person name="Grimwood J."/>
            <person name="Barry K."/>
            <person name="Rokhsar D.S."/>
            <person name="Schmutz J."/>
            <person name="Stiller J.W."/>
            <person name="Grossman A.R."/>
            <person name="Prochnik S.E."/>
        </authorList>
    </citation>
    <scope>NUCLEOTIDE SEQUENCE [LARGE SCALE GENOMIC DNA]</scope>
    <source>
        <strain evidence="4">4086291</strain>
    </source>
</reference>
<protein>
    <recommendedName>
        <fullName evidence="3">Hint domain-containing protein</fullName>
    </recommendedName>
</protein>
<evidence type="ECO:0000256" key="1">
    <source>
        <dbReference type="SAM" id="MobiDB-lite"/>
    </source>
</evidence>
<keyword evidence="2" id="KW-0732">Signal</keyword>
<dbReference type="EMBL" id="KV918968">
    <property type="protein sequence ID" value="OSX74003.1"/>
    <property type="molecule type" value="Genomic_DNA"/>
</dbReference>
<proteinExistence type="predicted"/>
<feature type="chain" id="PRO_5013163229" description="Hint domain-containing protein" evidence="2">
    <location>
        <begin position="30"/>
        <end position="416"/>
    </location>
</feature>
<dbReference type="PANTHER" id="PTHR46706:SF12">
    <property type="entry name" value="PROTEIN QUA-1-RELATED"/>
    <property type="match status" value="1"/>
</dbReference>
<dbReference type="OrthoDB" id="5539at2759"/>
<dbReference type="CDD" id="cd00081">
    <property type="entry name" value="Hint"/>
    <property type="match status" value="1"/>
</dbReference>
<keyword evidence="5" id="KW-1185">Reference proteome</keyword>
<name>A0A1X6P030_PORUM</name>
<accession>A0A1X6P030</accession>
<dbReference type="Gene3D" id="2.170.16.10">
    <property type="entry name" value="Hedgehog/Intein (Hint) domain"/>
    <property type="match status" value="1"/>
</dbReference>
<dbReference type="SUPFAM" id="SSF51294">
    <property type="entry name" value="Hedgehog/intein (Hint) domain"/>
    <property type="match status" value="1"/>
</dbReference>
<organism evidence="4 5">
    <name type="scientific">Porphyra umbilicalis</name>
    <name type="common">Purple laver</name>
    <name type="synonym">Red alga</name>
    <dbReference type="NCBI Taxonomy" id="2786"/>
    <lineage>
        <taxon>Eukaryota</taxon>
        <taxon>Rhodophyta</taxon>
        <taxon>Bangiophyceae</taxon>
        <taxon>Bangiales</taxon>
        <taxon>Bangiaceae</taxon>
        <taxon>Porphyra</taxon>
    </lineage>
</organism>
<dbReference type="PROSITE" id="PS50817">
    <property type="entry name" value="INTEIN_N_TER"/>
    <property type="match status" value="1"/>
</dbReference>
<dbReference type="PANTHER" id="PTHR46706">
    <property type="entry name" value="PROTEIN QUA-1-RELATED"/>
    <property type="match status" value="1"/>
</dbReference>
<dbReference type="InterPro" id="IPR036844">
    <property type="entry name" value="Hint_dom_sf"/>
</dbReference>
<dbReference type="Pfam" id="PF01079">
    <property type="entry name" value="Hint"/>
    <property type="match status" value="1"/>
</dbReference>
<dbReference type="InterPro" id="IPR052140">
    <property type="entry name" value="Dev_Signal_Hedgehog-like"/>
</dbReference>
<dbReference type="AlphaFoldDB" id="A0A1X6P030"/>
<feature type="signal peptide" evidence="2">
    <location>
        <begin position="1"/>
        <end position="29"/>
    </location>
</feature>
<dbReference type="InterPro" id="IPR003587">
    <property type="entry name" value="Hint_dom_N"/>
</dbReference>
<evidence type="ECO:0000256" key="2">
    <source>
        <dbReference type="SAM" id="SignalP"/>
    </source>
</evidence>
<gene>
    <name evidence="4" type="ORF">BU14_0314s0006</name>
</gene>
<dbReference type="Proteomes" id="UP000218209">
    <property type="component" value="Unassembled WGS sequence"/>
</dbReference>
<feature type="region of interest" description="Disordered" evidence="1">
    <location>
        <begin position="212"/>
        <end position="251"/>
    </location>
</feature>
<evidence type="ECO:0000259" key="3">
    <source>
        <dbReference type="SMART" id="SM00306"/>
    </source>
</evidence>
<dbReference type="InterPro" id="IPR001767">
    <property type="entry name" value="Hedgehog_Hint"/>
</dbReference>